<organism evidence="1">
    <name type="scientific">Arundo donax</name>
    <name type="common">Giant reed</name>
    <name type="synonym">Donax arundinaceus</name>
    <dbReference type="NCBI Taxonomy" id="35708"/>
    <lineage>
        <taxon>Eukaryota</taxon>
        <taxon>Viridiplantae</taxon>
        <taxon>Streptophyta</taxon>
        <taxon>Embryophyta</taxon>
        <taxon>Tracheophyta</taxon>
        <taxon>Spermatophyta</taxon>
        <taxon>Magnoliopsida</taxon>
        <taxon>Liliopsida</taxon>
        <taxon>Poales</taxon>
        <taxon>Poaceae</taxon>
        <taxon>PACMAD clade</taxon>
        <taxon>Arundinoideae</taxon>
        <taxon>Arundineae</taxon>
        <taxon>Arundo</taxon>
    </lineage>
</organism>
<sequence length="41" mass="4745">MQYKSKSLKRPISRTTNLSNIALIQCHIAPSFPFYYARNGK</sequence>
<protein>
    <submittedName>
        <fullName evidence="1">Uncharacterized protein</fullName>
    </submittedName>
</protein>
<reference evidence="1" key="1">
    <citation type="submission" date="2014-09" db="EMBL/GenBank/DDBJ databases">
        <authorList>
            <person name="Magalhaes I.L.F."/>
            <person name="Oliveira U."/>
            <person name="Santos F.R."/>
            <person name="Vidigal T.H.D.A."/>
            <person name="Brescovit A.D."/>
            <person name="Santos A.J."/>
        </authorList>
    </citation>
    <scope>NUCLEOTIDE SEQUENCE</scope>
    <source>
        <tissue evidence="1">Shoot tissue taken approximately 20 cm above the soil surface</tissue>
    </source>
</reference>
<name>A0A0A9B8U4_ARUDO</name>
<dbReference type="EMBL" id="GBRH01240285">
    <property type="protein sequence ID" value="JAD57610.1"/>
    <property type="molecule type" value="Transcribed_RNA"/>
</dbReference>
<accession>A0A0A9B8U4</accession>
<proteinExistence type="predicted"/>
<dbReference type="AlphaFoldDB" id="A0A0A9B8U4"/>
<evidence type="ECO:0000313" key="1">
    <source>
        <dbReference type="EMBL" id="JAD57610.1"/>
    </source>
</evidence>
<reference evidence="1" key="2">
    <citation type="journal article" date="2015" name="Data Brief">
        <title>Shoot transcriptome of the giant reed, Arundo donax.</title>
        <authorList>
            <person name="Barrero R.A."/>
            <person name="Guerrero F.D."/>
            <person name="Moolhuijzen P."/>
            <person name="Goolsby J.A."/>
            <person name="Tidwell J."/>
            <person name="Bellgard S.E."/>
            <person name="Bellgard M.I."/>
        </authorList>
    </citation>
    <scope>NUCLEOTIDE SEQUENCE</scope>
    <source>
        <tissue evidence="1">Shoot tissue taken approximately 20 cm above the soil surface</tissue>
    </source>
</reference>